<organism evidence="7 8">
    <name type="scientific">Limosilactobacillus secaliphilus</name>
    <dbReference type="NCBI Taxonomy" id="396268"/>
    <lineage>
        <taxon>Bacteria</taxon>
        <taxon>Bacillati</taxon>
        <taxon>Bacillota</taxon>
        <taxon>Bacilli</taxon>
        <taxon>Lactobacillales</taxon>
        <taxon>Lactobacillaceae</taxon>
        <taxon>Limosilactobacillus</taxon>
    </lineage>
</organism>
<reference evidence="7 8" key="1">
    <citation type="journal article" date="2015" name="Genome Announc.">
        <title>Expanding the biotechnology potential of lactobacilli through comparative genomics of 213 strains and associated genera.</title>
        <authorList>
            <person name="Sun Z."/>
            <person name="Harris H.M."/>
            <person name="McCann A."/>
            <person name="Guo C."/>
            <person name="Argimon S."/>
            <person name="Zhang W."/>
            <person name="Yang X."/>
            <person name="Jeffery I.B."/>
            <person name="Cooney J.C."/>
            <person name="Kagawa T.F."/>
            <person name="Liu W."/>
            <person name="Song Y."/>
            <person name="Salvetti E."/>
            <person name="Wrobel A."/>
            <person name="Rasinkangas P."/>
            <person name="Parkhill J."/>
            <person name="Rea M.C."/>
            <person name="O'Sullivan O."/>
            <person name="Ritari J."/>
            <person name="Douillard F.P."/>
            <person name="Paul Ross R."/>
            <person name="Yang R."/>
            <person name="Briner A.E."/>
            <person name="Felis G.E."/>
            <person name="de Vos W.M."/>
            <person name="Barrangou R."/>
            <person name="Klaenhammer T.R."/>
            <person name="Caufield P.W."/>
            <person name="Cui Y."/>
            <person name="Zhang H."/>
            <person name="O'Toole P.W."/>
        </authorList>
    </citation>
    <scope>NUCLEOTIDE SEQUENCE [LARGE SCALE GENOMIC DNA]</scope>
    <source>
        <strain evidence="7 8">DSM 17896</strain>
    </source>
</reference>
<dbReference type="Gene3D" id="3.40.50.10240">
    <property type="entry name" value="Thiamin pyrophosphokinase, catalytic domain"/>
    <property type="match status" value="1"/>
</dbReference>
<gene>
    <name evidence="7" type="ORF">IV45_GL000137</name>
</gene>
<dbReference type="PANTHER" id="PTHR41299">
    <property type="entry name" value="THIAMINE PYROPHOSPHOKINASE"/>
    <property type="match status" value="1"/>
</dbReference>
<dbReference type="RefSeq" id="WP_057740487.1">
    <property type="nucleotide sequence ID" value="NZ_JQBW01000006.1"/>
</dbReference>
<dbReference type="SUPFAM" id="SSF63999">
    <property type="entry name" value="Thiamin pyrophosphokinase, catalytic domain"/>
    <property type="match status" value="1"/>
</dbReference>
<keyword evidence="8" id="KW-1185">Reference proteome</keyword>
<dbReference type="SMART" id="SM00983">
    <property type="entry name" value="TPK_B1_binding"/>
    <property type="match status" value="1"/>
</dbReference>
<evidence type="ECO:0000256" key="2">
    <source>
        <dbReference type="ARBA" id="ARBA00022741"/>
    </source>
</evidence>
<dbReference type="PANTHER" id="PTHR41299:SF1">
    <property type="entry name" value="THIAMINE PYROPHOSPHOKINASE"/>
    <property type="match status" value="1"/>
</dbReference>
<keyword evidence="3 7" id="KW-0418">Kinase</keyword>
<dbReference type="GO" id="GO:0009229">
    <property type="term" value="P:thiamine diphosphate biosynthetic process"/>
    <property type="evidence" value="ECO:0007669"/>
    <property type="project" value="InterPro"/>
</dbReference>
<dbReference type="InterPro" id="IPR007373">
    <property type="entry name" value="Thiamin_PyroPKinase_B1-bd"/>
</dbReference>
<name>A0A0R2I9M1_9LACO</name>
<keyword evidence="1" id="KW-0808">Transferase</keyword>
<dbReference type="Proteomes" id="UP000050934">
    <property type="component" value="Unassembled WGS sequence"/>
</dbReference>
<evidence type="ECO:0000313" key="8">
    <source>
        <dbReference type="Proteomes" id="UP000050934"/>
    </source>
</evidence>
<dbReference type="InterPro" id="IPR006282">
    <property type="entry name" value="Thi_PPkinase"/>
</dbReference>
<proteinExistence type="predicted"/>
<dbReference type="GO" id="GO:0016301">
    <property type="term" value="F:kinase activity"/>
    <property type="evidence" value="ECO:0007669"/>
    <property type="project" value="UniProtKB-KW"/>
</dbReference>
<evidence type="ECO:0000256" key="4">
    <source>
        <dbReference type="ARBA" id="ARBA00022840"/>
    </source>
</evidence>
<sequence length="221" mass="24495">MKVINLMVGGPVDMIPPQSALVAQVGKWIGVDYGATYLLKQGIVPVMALGDFDSTSATELATLKQKVAAVRVFENKTEHTDTQLGVLAALHEFQPDQINIYGATGGRLDQLLANLFLPLQAAYRPYLRRLNFIDKENHVSFYGPGNYAIQKRAEMRYLAFVNLVPCTGLNLPDEKYPLHDFDSQIPFCWSSNEFNGPVNHFSLKTGIVAVIQSVDQQHGND</sequence>
<dbReference type="EC" id="2.7.6.2" evidence="5"/>
<evidence type="ECO:0000259" key="6">
    <source>
        <dbReference type="SMART" id="SM00983"/>
    </source>
</evidence>
<evidence type="ECO:0000256" key="3">
    <source>
        <dbReference type="ARBA" id="ARBA00022777"/>
    </source>
</evidence>
<dbReference type="GO" id="GO:0030975">
    <property type="term" value="F:thiamine binding"/>
    <property type="evidence" value="ECO:0007669"/>
    <property type="project" value="InterPro"/>
</dbReference>
<dbReference type="InterPro" id="IPR053149">
    <property type="entry name" value="TPK"/>
</dbReference>
<feature type="domain" description="Thiamin pyrophosphokinase thiamin-binding" evidence="6">
    <location>
        <begin position="145"/>
        <end position="209"/>
    </location>
</feature>
<accession>A0A0R2I9M1</accession>
<dbReference type="NCBIfam" id="TIGR01378">
    <property type="entry name" value="thi_PPkinase"/>
    <property type="match status" value="1"/>
</dbReference>
<dbReference type="PATRIC" id="fig|396268.3.peg.136"/>
<protein>
    <recommendedName>
        <fullName evidence="5">Thiamine diphosphokinase</fullName>
        <ecNumber evidence="5">2.7.6.2</ecNumber>
    </recommendedName>
</protein>
<dbReference type="Pfam" id="PF04263">
    <property type="entry name" value="TPK_catalytic"/>
    <property type="match status" value="1"/>
</dbReference>
<dbReference type="GO" id="GO:0005524">
    <property type="term" value="F:ATP binding"/>
    <property type="evidence" value="ECO:0007669"/>
    <property type="project" value="UniProtKB-KW"/>
</dbReference>
<comment type="caution">
    <text evidence="7">The sequence shown here is derived from an EMBL/GenBank/DDBJ whole genome shotgun (WGS) entry which is preliminary data.</text>
</comment>
<dbReference type="Pfam" id="PF04265">
    <property type="entry name" value="TPK_B1_binding"/>
    <property type="match status" value="1"/>
</dbReference>
<dbReference type="InterPro" id="IPR036759">
    <property type="entry name" value="TPK_catalytic_sf"/>
</dbReference>
<dbReference type="STRING" id="396268.IV45_GL000137"/>
<evidence type="ECO:0000313" key="7">
    <source>
        <dbReference type="EMBL" id="KRN59100.1"/>
    </source>
</evidence>
<keyword evidence="4" id="KW-0067">ATP-binding</keyword>
<evidence type="ECO:0000256" key="1">
    <source>
        <dbReference type="ARBA" id="ARBA00022679"/>
    </source>
</evidence>
<dbReference type="InterPro" id="IPR007371">
    <property type="entry name" value="TPK_catalytic"/>
</dbReference>
<dbReference type="GO" id="GO:0006772">
    <property type="term" value="P:thiamine metabolic process"/>
    <property type="evidence" value="ECO:0007669"/>
    <property type="project" value="UniProtKB-UniRule"/>
</dbReference>
<dbReference type="GO" id="GO:0004788">
    <property type="term" value="F:thiamine diphosphokinase activity"/>
    <property type="evidence" value="ECO:0007669"/>
    <property type="project" value="UniProtKB-UniRule"/>
</dbReference>
<dbReference type="CDD" id="cd07995">
    <property type="entry name" value="TPK"/>
    <property type="match status" value="1"/>
</dbReference>
<dbReference type="EMBL" id="JQBW01000006">
    <property type="protein sequence ID" value="KRN59100.1"/>
    <property type="molecule type" value="Genomic_DNA"/>
</dbReference>
<evidence type="ECO:0000256" key="5">
    <source>
        <dbReference type="NCBIfam" id="TIGR01378"/>
    </source>
</evidence>
<dbReference type="AlphaFoldDB" id="A0A0R2I9M1"/>
<dbReference type="OrthoDB" id="9804377at2"/>
<keyword evidence="2" id="KW-0547">Nucleotide-binding</keyword>